<dbReference type="GO" id="GO:0008757">
    <property type="term" value="F:S-adenosylmethionine-dependent methyltransferase activity"/>
    <property type="evidence" value="ECO:0007669"/>
    <property type="project" value="InterPro"/>
</dbReference>
<name>A0A3E0WMY1_9GAMM</name>
<dbReference type="EMBL" id="NFZW01000017">
    <property type="protein sequence ID" value="RFA34158.1"/>
    <property type="molecule type" value="Genomic_DNA"/>
</dbReference>
<dbReference type="PANTHER" id="PTHR43861">
    <property type="entry name" value="TRANS-ACONITATE 2-METHYLTRANSFERASE-RELATED"/>
    <property type="match status" value="1"/>
</dbReference>
<feature type="domain" description="Methyltransferase type 11" evidence="1">
    <location>
        <begin position="38"/>
        <end position="125"/>
    </location>
</feature>
<dbReference type="PANTHER" id="PTHR43861:SF1">
    <property type="entry name" value="TRANS-ACONITATE 2-METHYLTRANSFERASE"/>
    <property type="match status" value="1"/>
</dbReference>
<dbReference type="Gene3D" id="3.40.50.150">
    <property type="entry name" value="Vaccinia Virus protein VP39"/>
    <property type="match status" value="1"/>
</dbReference>
<protein>
    <submittedName>
        <fullName evidence="2">SAM-dependent methyltransferase</fullName>
    </submittedName>
</protein>
<dbReference type="Pfam" id="PF08241">
    <property type="entry name" value="Methyltransf_11"/>
    <property type="match status" value="1"/>
</dbReference>
<dbReference type="AlphaFoldDB" id="A0A3E0WMY1"/>
<accession>A0A3E0WMY1</accession>
<evidence type="ECO:0000259" key="1">
    <source>
        <dbReference type="Pfam" id="PF08241"/>
    </source>
</evidence>
<dbReference type="OrthoDB" id="9808140at2"/>
<dbReference type="RefSeq" id="WP_116303216.1">
    <property type="nucleotide sequence ID" value="NZ_NFZV01000018.1"/>
</dbReference>
<gene>
    <name evidence="2" type="ORF">CAL65_16065</name>
</gene>
<keyword evidence="3" id="KW-1185">Reference proteome</keyword>
<proteinExistence type="predicted"/>
<organism evidence="2 3">
    <name type="scientific">Alkalilimnicola ehrlichii</name>
    <dbReference type="NCBI Taxonomy" id="351052"/>
    <lineage>
        <taxon>Bacteria</taxon>
        <taxon>Pseudomonadati</taxon>
        <taxon>Pseudomonadota</taxon>
        <taxon>Gammaproteobacteria</taxon>
        <taxon>Chromatiales</taxon>
        <taxon>Ectothiorhodospiraceae</taxon>
        <taxon>Alkalilimnicola</taxon>
    </lineage>
</organism>
<dbReference type="SUPFAM" id="SSF53335">
    <property type="entry name" value="S-adenosyl-L-methionine-dependent methyltransferases"/>
    <property type="match status" value="1"/>
</dbReference>
<keyword evidence="2" id="KW-0808">Transferase</keyword>
<evidence type="ECO:0000313" key="2">
    <source>
        <dbReference type="EMBL" id="RFA34158.1"/>
    </source>
</evidence>
<reference evidence="3" key="1">
    <citation type="submission" date="2017-05" db="EMBL/GenBank/DDBJ databases">
        <authorList>
            <person name="Sharma S."/>
            <person name="Sidhu C."/>
            <person name="Pinnaka A.K."/>
        </authorList>
    </citation>
    <scope>NUCLEOTIDE SEQUENCE [LARGE SCALE GENOMIC DNA]</scope>
    <source>
        <strain evidence="3">AK93</strain>
    </source>
</reference>
<dbReference type="CDD" id="cd02440">
    <property type="entry name" value="AdoMet_MTases"/>
    <property type="match status" value="1"/>
</dbReference>
<dbReference type="Proteomes" id="UP000256763">
    <property type="component" value="Unassembled WGS sequence"/>
</dbReference>
<evidence type="ECO:0000313" key="3">
    <source>
        <dbReference type="Proteomes" id="UP000256763"/>
    </source>
</evidence>
<dbReference type="GO" id="GO:0032259">
    <property type="term" value="P:methylation"/>
    <property type="evidence" value="ECO:0007669"/>
    <property type="project" value="UniProtKB-KW"/>
</dbReference>
<comment type="caution">
    <text evidence="2">The sequence shown here is derived from an EMBL/GenBank/DDBJ whole genome shotgun (WGS) entry which is preliminary data.</text>
</comment>
<keyword evidence="2" id="KW-0489">Methyltransferase</keyword>
<dbReference type="InterPro" id="IPR029063">
    <property type="entry name" value="SAM-dependent_MTases_sf"/>
</dbReference>
<dbReference type="InterPro" id="IPR013216">
    <property type="entry name" value="Methyltransf_11"/>
</dbReference>
<sequence length="270" mass="29544">MDKQKWNPAQYAEQAHFVSELGAPVVDLLAPRPGERILDLGCGDGVLTKEMHDAGCRVVGVDASPEMVAAAISKGVDARVVDGHELQFESEFDAVFSNAALHWMTHPGLVLNGVYRALKPGGRFVGEFGGYGNVATIRRALDEALTARGIDATPFNPWFFPRAEEYRLLLERYGFEPLTVQAFARPTPLPNDVTGWLETFAQSFINGLPQEKRKRFVVEVVERCRPALCDGDGRWVADYVRLRFAATKSSRANLTLKPTGSSAGAPEPAA</sequence>